<dbReference type="InterPro" id="IPR056411">
    <property type="entry name" value="CysS_C"/>
</dbReference>
<sequence>MLKIYNSLAREKQVFVPTTAGCARMYVCGMTVYDYCHIGHARVLVVFDVVQRWLRASGLAVTYVRNITDIDDKIIKRALENKESISQLTNRFIGFMNDDAAALGVERPDHEPRATEYVPQMLELIGRLEKNGLAYQSPNGDVNFSVRKFPGYGKLSGKALDDLRAGERVDVDTGKEDPLDFVLWKHAKEGEPFWASPWGSGRPGWHIECSAMSSDLLGQPFDIHGGGQDLQFPHHENEIAQSEGAHDCRFVNYWMHNGFVRVDDEKMSKSLGNFFTIHEILKKYDPEVLRFFILRAHYRSPLNYSDSHLDDARQALTRLYVALKAVDADLLPIDWEEPHACRFSQAMDDDFNTPEACATLFDLAAEVNRSKSPTLASQLRALAGFLGLLRRDPQTFLQAAPTSSGELSVEQIESLIAARAAAKKGKDYAAADQIRAELLAAGVVLEDGAKGTSWRRA</sequence>
<dbReference type="GO" id="GO:0006423">
    <property type="term" value="P:cysteinyl-tRNA aminoacylation"/>
    <property type="evidence" value="ECO:0007669"/>
    <property type="project" value="UniProtKB-UniRule"/>
</dbReference>
<gene>
    <name evidence="12 14" type="primary">cysS</name>
    <name evidence="14" type="ORF">ACCAA_710023</name>
</gene>
<dbReference type="CDD" id="cd00672">
    <property type="entry name" value="CysRS_core"/>
    <property type="match status" value="1"/>
</dbReference>
<protein>
    <recommendedName>
        <fullName evidence="12">Cysteine--tRNA ligase</fullName>
        <ecNumber evidence="12">6.1.1.16</ecNumber>
    </recommendedName>
    <alternativeName>
        <fullName evidence="12">Cysteinyl-tRNA synthetase</fullName>
        <shortName evidence="12">CysRS</shortName>
    </alternativeName>
</protein>
<evidence type="ECO:0000256" key="12">
    <source>
        <dbReference type="HAMAP-Rule" id="MF_00041"/>
    </source>
</evidence>
<evidence type="ECO:0000313" key="14">
    <source>
        <dbReference type="EMBL" id="SBT09476.1"/>
    </source>
</evidence>
<reference evidence="14 15" key="1">
    <citation type="submission" date="2016-06" db="EMBL/GenBank/DDBJ databases">
        <authorList>
            <person name="Kjaerup R.B."/>
            <person name="Dalgaard T.S."/>
            <person name="Juul-Madsen H.R."/>
        </authorList>
    </citation>
    <scope>NUCLEOTIDE SEQUENCE [LARGE SCALE GENOMIC DNA]</scope>
    <source>
        <strain evidence="14">3</strain>
    </source>
</reference>
<evidence type="ECO:0000256" key="6">
    <source>
        <dbReference type="ARBA" id="ARBA00022723"/>
    </source>
</evidence>
<evidence type="ECO:0000256" key="8">
    <source>
        <dbReference type="ARBA" id="ARBA00022833"/>
    </source>
</evidence>
<dbReference type="InterPro" id="IPR024909">
    <property type="entry name" value="Cys-tRNA/MSH_ligase"/>
</dbReference>
<feature type="short sequence motif" description="'HIGH' region" evidence="12">
    <location>
        <begin position="30"/>
        <end position="40"/>
    </location>
</feature>
<dbReference type="AlphaFoldDB" id="A0A1A8XXP0"/>
<keyword evidence="8 12" id="KW-0862">Zinc</keyword>
<dbReference type="PANTHER" id="PTHR10890:SF3">
    <property type="entry name" value="CYSTEINE--TRNA LIGASE, CYTOPLASMIC"/>
    <property type="match status" value="1"/>
</dbReference>
<evidence type="ECO:0000256" key="3">
    <source>
        <dbReference type="ARBA" id="ARBA00011245"/>
    </source>
</evidence>
<evidence type="ECO:0000256" key="11">
    <source>
        <dbReference type="ARBA" id="ARBA00023146"/>
    </source>
</evidence>
<dbReference type="FunFam" id="3.40.50.620:FF:000009">
    <property type="entry name" value="Cysteine--tRNA ligase"/>
    <property type="match status" value="1"/>
</dbReference>
<dbReference type="InterPro" id="IPR015273">
    <property type="entry name" value="Cys-tRNA-synt_Ia_DALR"/>
</dbReference>
<dbReference type="GO" id="GO:0005829">
    <property type="term" value="C:cytosol"/>
    <property type="evidence" value="ECO:0007669"/>
    <property type="project" value="TreeGrafter"/>
</dbReference>
<proteinExistence type="inferred from homology"/>
<keyword evidence="11 12" id="KW-0030">Aminoacyl-tRNA synthetase</keyword>
<dbReference type="GO" id="GO:0005524">
    <property type="term" value="F:ATP binding"/>
    <property type="evidence" value="ECO:0007669"/>
    <property type="project" value="UniProtKB-UniRule"/>
</dbReference>
<dbReference type="Gene3D" id="3.40.50.620">
    <property type="entry name" value="HUPs"/>
    <property type="match status" value="1"/>
</dbReference>
<comment type="cofactor">
    <cofactor evidence="12">
        <name>Zn(2+)</name>
        <dbReference type="ChEBI" id="CHEBI:29105"/>
    </cofactor>
    <text evidence="12">Binds 1 zinc ion per subunit.</text>
</comment>
<feature type="binding site" evidence="12">
    <location>
        <position position="269"/>
    </location>
    <ligand>
        <name>ATP</name>
        <dbReference type="ChEBI" id="CHEBI:30616"/>
    </ligand>
</feature>
<dbReference type="SUPFAM" id="SSF52374">
    <property type="entry name" value="Nucleotidylyl transferase"/>
    <property type="match status" value="1"/>
</dbReference>
<evidence type="ECO:0000256" key="10">
    <source>
        <dbReference type="ARBA" id="ARBA00022917"/>
    </source>
</evidence>
<evidence type="ECO:0000259" key="13">
    <source>
        <dbReference type="SMART" id="SM00840"/>
    </source>
</evidence>
<evidence type="ECO:0000256" key="5">
    <source>
        <dbReference type="ARBA" id="ARBA00022598"/>
    </source>
</evidence>
<dbReference type="PANTHER" id="PTHR10890">
    <property type="entry name" value="CYSTEINYL-TRNA SYNTHETASE"/>
    <property type="match status" value="1"/>
</dbReference>
<dbReference type="Pfam" id="PF01406">
    <property type="entry name" value="tRNA-synt_1e"/>
    <property type="match status" value="1"/>
</dbReference>
<dbReference type="Pfam" id="PF09190">
    <property type="entry name" value="DALR_2"/>
    <property type="match status" value="1"/>
</dbReference>
<dbReference type="GO" id="GO:0004817">
    <property type="term" value="F:cysteine-tRNA ligase activity"/>
    <property type="evidence" value="ECO:0007669"/>
    <property type="project" value="UniProtKB-UniRule"/>
</dbReference>
<comment type="subunit">
    <text evidence="3 12">Monomer.</text>
</comment>
<organism evidence="14 15">
    <name type="scientific">Candidatus Accumulibacter aalborgensis</name>
    <dbReference type="NCBI Taxonomy" id="1860102"/>
    <lineage>
        <taxon>Bacteria</taxon>
        <taxon>Pseudomonadati</taxon>
        <taxon>Pseudomonadota</taxon>
        <taxon>Betaproteobacteria</taxon>
        <taxon>Candidatus Accumulibacter</taxon>
    </lineage>
</organism>
<comment type="similarity">
    <text evidence="2 12">Belongs to the class-I aminoacyl-tRNA synthetase family.</text>
</comment>
<feature type="binding site" evidence="12">
    <location>
        <position position="234"/>
    </location>
    <ligand>
        <name>Zn(2+)</name>
        <dbReference type="ChEBI" id="CHEBI:29105"/>
    </ligand>
</feature>
<keyword evidence="6 12" id="KW-0479">Metal-binding</keyword>
<feature type="binding site" evidence="12">
    <location>
        <position position="28"/>
    </location>
    <ligand>
        <name>Zn(2+)</name>
        <dbReference type="ChEBI" id="CHEBI:29105"/>
    </ligand>
</feature>
<evidence type="ECO:0000256" key="2">
    <source>
        <dbReference type="ARBA" id="ARBA00005594"/>
    </source>
</evidence>
<dbReference type="EC" id="6.1.1.16" evidence="12"/>
<dbReference type="HAMAP" id="MF_00041">
    <property type="entry name" value="Cys_tRNA_synth"/>
    <property type="match status" value="1"/>
</dbReference>
<dbReference type="InterPro" id="IPR009080">
    <property type="entry name" value="tRNAsynth_Ia_anticodon-bd"/>
</dbReference>
<dbReference type="NCBIfam" id="TIGR00435">
    <property type="entry name" value="cysS"/>
    <property type="match status" value="1"/>
</dbReference>
<evidence type="ECO:0000256" key="4">
    <source>
        <dbReference type="ARBA" id="ARBA00022490"/>
    </source>
</evidence>
<dbReference type="CDD" id="cd07963">
    <property type="entry name" value="Anticodon_Ia_Cys"/>
    <property type="match status" value="1"/>
</dbReference>
<evidence type="ECO:0000313" key="15">
    <source>
        <dbReference type="Proteomes" id="UP000199169"/>
    </source>
</evidence>
<feature type="binding site" evidence="12">
    <location>
        <position position="209"/>
    </location>
    <ligand>
        <name>Zn(2+)</name>
        <dbReference type="ChEBI" id="CHEBI:29105"/>
    </ligand>
</feature>
<dbReference type="SUPFAM" id="SSF47323">
    <property type="entry name" value="Anticodon-binding domain of a subclass of class I aminoacyl-tRNA synthetases"/>
    <property type="match status" value="1"/>
</dbReference>
<comment type="subcellular location">
    <subcellularLocation>
        <location evidence="1 12">Cytoplasm</location>
    </subcellularLocation>
</comment>
<evidence type="ECO:0000256" key="9">
    <source>
        <dbReference type="ARBA" id="ARBA00022840"/>
    </source>
</evidence>
<dbReference type="SMART" id="SM00840">
    <property type="entry name" value="DALR_2"/>
    <property type="match status" value="1"/>
</dbReference>
<evidence type="ECO:0000256" key="1">
    <source>
        <dbReference type="ARBA" id="ARBA00004496"/>
    </source>
</evidence>
<keyword evidence="4 12" id="KW-0963">Cytoplasm</keyword>
<dbReference type="Gene3D" id="1.20.120.1910">
    <property type="entry name" value="Cysteine-tRNA ligase, C-terminal anti-codon recognition domain"/>
    <property type="match status" value="1"/>
</dbReference>
<dbReference type="RefSeq" id="WP_186408834.1">
    <property type="nucleotide sequence ID" value="NZ_FLQX01000151.1"/>
</dbReference>
<dbReference type="GO" id="GO:0008270">
    <property type="term" value="F:zinc ion binding"/>
    <property type="evidence" value="ECO:0007669"/>
    <property type="project" value="UniProtKB-UniRule"/>
</dbReference>
<name>A0A1A8XXP0_9PROT</name>
<dbReference type="InterPro" id="IPR015803">
    <property type="entry name" value="Cys-tRNA-ligase"/>
</dbReference>
<dbReference type="PRINTS" id="PR00983">
    <property type="entry name" value="TRNASYNTHCYS"/>
</dbReference>
<keyword evidence="15" id="KW-1185">Reference proteome</keyword>
<keyword evidence="9 12" id="KW-0067">ATP-binding</keyword>
<keyword evidence="5 12" id="KW-0436">Ligase</keyword>
<dbReference type="InterPro" id="IPR014729">
    <property type="entry name" value="Rossmann-like_a/b/a_fold"/>
</dbReference>
<feature type="domain" description="Cysteinyl-tRNA synthetase class Ia DALR" evidence="13">
    <location>
        <begin position="342"/>
        <end position="397"/>
    </location>
</feature>
<evidence type="ECO:0000256" key="7">
    <source>
        <dbReference type="ARBA" id="ARBA00022741"/>
    </source>
</evidence>
<dbReference type="InterPro" id="IPR032678">
    <property type="entry name" value="tRNA-synt_1_cat_dom"/>
</dbReference>
<dbReference type="Proteomes" id="UP000199169">
    <property type="component" value="Unassembled WGS sequence"/>
</dbReference>
<keyword evidence="10 12" id="KW-0648">Protein biosynthesis</keyword>
<dbReference type="EMBL" id="FLQX01000151">
    <property type="protein sequence ID" value="SBT09476.1"/>
    <property type="molecule type" value="Genomic_DNA"/>
</dbReference>
<comment type="catalytic activity">
    <reaction evidence="12">
        <text>tRNA(Cys) + L-cysteine + ATP = L-cysteinyl-tRNA(Cys) + AMP + diphosphate</text>
        <dbReference type="Rhea" id="RHEA:17773"/>
        <dbReference type="Rhea" id="RHEA-COMP:9661"/>
        <dbReference type="Rhea" id="RHEA-COMP:9679"/>
        <dbReference type="ChEBI" id="CHEBI:30616"/>
        <dbReference type="ChEBI" id="CHEBI:33019"/>
        <dbReference type="ChEBI" id="CHEBI:35235"/>
        <dbReference type="ChEBI" id="CHEBI:78442"/>
        <dbReference type="ChEBI" id="CHEBI:78517"/>
        <dbReference type="ChEBI" id="CHEBI:456215"/>
        <dbReference type="EC" id="6.1.1.16"/>
    </reaction>
</comment>
<dbReference type="Pfam" id="PF23493">
    <property type="entry name" value="CysS_C"/>
    <property type="match status" value="1"/>
</dbReference>
<feature type="binding site" evidence="12">
    <location>
        <position position="238"/>
    </location>
    <ligand>
        <name>Zn(2+)</name>
        <dbReference type="ChEBI" id="CHEBI:29105"/>
    </ligand>
</feature>
<feature type="short sequence motif" description="'KMSKS' region" evidence="12">
    <location>
        <begin position="266"/>
        <end position="270"/>
    </location>
</feature>
<accession>A0A1A8XXP0</accession>
<keyword evidence="7 12" id="KW-0547">Nucleotide-binding</keyword>
<dbReference type="STRING" id="1860102.ACCAA_710023"/>